<evidence type="ECO:0000313" key="2">
    <source>
        <dbReference type="Proteomes" id="UP001328107"/>
    </source>
</evidence>
<gene>
    <name evidence="1" type="ORF">PMAYCL1PPCAC_26449</name>
</gene>
<dbReference type="EMBL" id="BTRK01000005">
    <property type="protein sequence ID" value="GMR56254.1"/>
    <property type="molecule type" value="Genomic_DNA"/>
</dbReference>
<accession>A0AAN5D4H5</accession>
<name>A0AAN5D4H5_9BILA</name>
<protein>
    <submittedName>
        <fullName evidence="1">Uncharacterized protein</fullName>
    </submittedName>
</protein>
<reference evidence="2" key="1">
    <citation type="submission" date="2022-10" db="EMBL/GenBank/DDBJ databases">
        <title>Genome assembly of Pristionchus species.</title>
        <authorList>
            <person name="Yoshida K."/>
            <person name="Sommer R.J."/>
        </authorList>
    </citation>
    <scope>NUCLEOTIDE SEQUENCE [LARGE SCALE GENOMIC DNA]</scope>
    <source>
        <strain evidence="2">RS5460</strain>
    </source>
</reference>
<evidence type="ECO:0000313" key="1">
    <source>
        <dbReference type="EMBL" id="GMR56254.1"/>
    </source>
</evidence>
<sequence>NIGQKRRLIPSDPLSSSHRILLLTADIQCDVPHCHSPRNTRRQSLLPCCIPSRSCSPSVS</sequence>
<dbReference type="Proteomes" id="UP001328107">
    <property type="component" value="Unassembled WGS sequence"/>
</dbReference>
<organism evidence="1 2">
    <name type="scientific">Pristionchus mayeri</name>
    <dbReference type="NCBI Taxonomy" id="1317129"/>
    <lineage>
        <taxon>Eukaryota</taxon>
        <taxon>Metazoa</taxon>
        <taxon>Ecdysozoa</taxon>
        <taxon>Nematoda</taxon>
        <taxon>Chromadorea</taxon>
        <taxon>Rhabditida</taxon>
        <taxon>Rhabditina</taxon>
        <taxon>Diplogasteromorpha</taxon>
        <taxon>Diplogasteroidea</taxon>
        <taxon>Neodiplogasteridae</taxon>
        <taxon>Pristionchus</taxon>
    </lineage>
</organism>
<keyword evidence="2" id="KW-1185">Reference proteome</keyword>
<dbReference type="AlphaFoldDB" id="A0AAN5D4H5"/>
<feature type="non-terminal residue" evidence="1">
    <location>
        <position position="1"/>
    </location>
</feature>
<proteinExistence type="predicted"/>
<comment type="caution">
    <text evidence="1">The sequence shown here is derived from an EMBL/GenBank/DDBJ whole genome shotgun (WGS) entry which is preliminary data.</text>
</comment>